<dbReference type="Pfam" id="PF01547">
    <property type="entry name" value="SBP_bac_1"/>
    <property type="match status" value="1"/>
</dbReference>
<dbReference type="RefSeq" id="WP_368497026.1">
    <property type="nucleotide sequence ID" value="NZ_CP162511.1"/>
</dbReference>
<organism evidence="2">
    <name type="scientific">Herbiconiux sp. A18JL235</name>
    <dbReference type="NCBI Taxonomy" id="3152363"/>
    <lineage>
        <taxon>Bacteria</taxon>
        <taxon>Bacillati</taxon>
        <taxon>Actinomycetota</taxon>
        <taxon>Actinomycetes</taxon>
        <taxon>Micrococcales</taxon>
        <taxon>Microbacteriaceae</taxon>
        <taxon>Herbiconiux</taxon>
    </lineage>
</organism>
<dbReference type="AlphaFoldDB" id="A0AB39BE74"/>
<accession>A0AB39BE74</accession>
<dbReference type="InterPro" id="IPR050490">
    <property type="entry name" value="Bact_solute-bd_prot1"/>
</dbReference>
<reference evidence="2" key="1">
    <citation type="submission" date="2024-05" db="EMBL/GenBank/DDBJ databases">
        <title>Herbiconiux sp. A18JL235.</title>
        <authorList>
            <person name="Zhang G."/>
        </authorList>
    </citation>
    <scope>NUCLEOTIDE SEQUENCE</scope>
    <source>
        <strain evidence="2">A18JL235</strain>
    </source>
</reference>
<protein>
    <submittedName>
        <fullName evidence="2">ABC transporter substrate-binding protein</fullName>
    </submittedName>
</protein>
<feature type="chain" id="PRO_5044192545" evidence="1">
    <location>
        <begin position="21"/>
        <end position="452"/>
    </location>
</feature>
<dbReference type="PANTHER" id="PTHR43649">
    <property type="entry name" value="ARABINOSE-BINDING PROTEIN-RELATED"/>
    <property type="match status" value="1"/>
</dbReference>
<keyword evidence="1" id="KW-0732">Signal</keyword>
<sequence>MKRKRFALAVAGMATAVALAMSGCAAGGGASGDRQKLELWFWGAPPAQQETMQKVLVDGFNASQDEYELEVNFDNAVDKNIQVALSANKGPDVVYGSGPAFASAYAAEGKLEDMTPYAEKYGWKDRILDSMYESGTVDGKLYSLPNSIEDIGVFYNTKVLDTLGVDVPTTYDEFVAVMDKAAAAGLYPSVTGNQGWKPVNQNYISLFMSQVAGGKTIYDALQGTIPWTDPAIVKAVQDSADFYNAGYLGGDDYANLNFDQSMKLLSEEQSPFFIGPSLAFQFASNYFNDDAGNTEDLGYMAFPTINPELPSPYYTLGTTASLSINAASEHKDGAAEVIDYMMTDSFAKEMNESWPGYWAVPLKEFSLSADDYTGLSKPFVTAMQETIDGVNQGDYGYFVGTFFPPATAAALTDIDSVWLGNVTAEDFLAGVQKTFDEEKAKGLVPPLPTPAG</sequence>
<feature type="signal peptide" evidence="1">
    <location>
        <begin position="1"/>
        <end position="20"/>
    </location>
</feature>
<gene>
    <name evidence="2" type="ORF">ABFY20_14945</name>
</gene>
<evidence type="ECO:0000256" key="1">
    <source>
        <dbReference type="SAM" id="SignalP"/>
    </source>
</evidence>
<dbReference type="EMBL" id="CP162511">
    <property type="protein sequence ID" value="XDI04621.1"/>
    <property type="molecule type" value="Genomic_DNA"/>
</dbReference>
<proteinExistence type="predicted"/>
<dbReference type="PANTHER" id="PTHR43649:SF14">
    <property type="entry name" value="BLR3389 PROTEIN"/>
    <property type="match status" value="1"/>
</dbReference>
<name>A0AB39BE74_9MICO</name>
<evidence type="ECO:0000313" key="2">
    <source>
        <dbReference type="EMBL" id="XDI04621.1"/>
    </source>
</evidence>
<dbReference type="Gene3D" id="3.40.190.10">
    <property type="entry name" value="Periplasmic binding protein-like II"/>
    <property type="match status" value="2"/>
</dbReference>
<dbReference type="SUPFAM" id="SSF53850">
    <property type="entry name" value="Periplasmic binding protein-like II"/>
    <property type="match status" value="1"/>
</dbReference>
<dbReference type="InterPro" id="IPR006059">
    <property type="entry name" value="SBP"/>
</dbReference>
<dbReference type="PROSITE" id="PS51257">
    <property type="entry name" value="PROKAR_LIPOPROTEIN"/>
    <property type="match status" value="1"/>
</dbReference>